<evidence type="ECO:0000313" key="3">
    <source>
        <dbReference type="EMBL" id="SGZ56750.1"/>
    </source>
</evidence>
<proteinExistence type="predicted"/>
<dbReference type="EMBL" id="LT635768">
    <property type="protein sequence ID" value="SGZ56750.1"/>
    <property type="molecule type" value="Genomic_DNA"/>
</dbReference>
<gene>
    <name evidence="3" type="ORF">SAMEA4029009_CIC11G00000003525</name>
</gene>
<reference evidence="3 4" key="1">
    <citation type="submission" date="2016-10" db="EMBL/GenBank/DDBJ databases">
        <authorList>
            <person name="de Groot N.N."/>
        </authorList>
    </citation>
    <scope>NUCLEOTIDE SEQUENCE [LARGE SCALE GENOMIC DNA]</scope>
    <source>
        <strain evidence="3 4">PYCC 4715</strain>
    </source>
</reference>
<dbReference type="CDD" id="cd00167">
    <property type="entry name" value="SANT"/>
    <property type="match status" value="1"/>
</dbReference>
<protein>
    <submittedName>
        <fullName evidence="3">CIC11C00000003525</fullName>
    </submittedName>
</protein>
<accession>A0A1L0DWS3</accession>
<evidence type="ECO:0000256" key="1">
    <source>
        <dbReference type="SAM" id="MobiDB-lite"/>
    </source>
</evidence>
<evidence type="ECO:0000313" key="4">
    <source>
        <dbReference type="Proteomes" id="UP000182259"/>
    </source>
</evidence>
<dbReference type="AlphaFoldDB" id="A0A1L0DWS3"/>
<feature type="domain" description="Myb-like" evidence="2">
    <location>
        <begin position="325"/>
        <end position="381"/>
    </location>
</feature>
<dbReference type="InterPro" id="IPR001005">
    <property type="entry name" value="SANT/Myb"/>
</dbReference>
<organism evidence="3 4">
    <name type="scientific">Sungouiella intermedia</name>
    <dbReference type="NCBI Taxonomy" id="45354"/>
    <lineage>
        <taxon>Eukaryota</taxon>
        <taxon>Fungi</taxon>
        <taxon>Dikarya</taxon>
        <taxon>Ascomycota</taxon>
        <taxon>Saccharomycotina</taxon>
        <taxon>Pichiomycetes</taxon>
        <taxon>Metschnikowiaceae</taxon>
        <taxon>Sungouiella</taxon>
    </lineage>
</organism>
<evidence type="ECO:0000259" key="2">
    <source>
        <dbReference type="PROSITE" id="PS50090"/>
    </source>
</evidence>
<dbReference type="PROSITE" id="PS50090">
    <property type="entry name" value="MYB_LIKE"/>
    <property type="match status" value="1"/>
</dbReference>
<dbReference type="Proteomes" id="UP000182259">
    <property type="component" value="Chromosome V"/>
</dbReference>
<sequence length="431" mass="48600">MMTYNEQRSANKDLEAPRYYNAPMAQQLYMLIANQIHPQSICMNTHFNPGYLQHNNVHFVQNYPLSQSPSQPLNQTQTSQPQTSQYQAPLGYQQMYEGNNYMPVQSMQRSSQQLGPYGTSLMHTLTLAQVTGMGLNSMPSQMNGQMAGQITAQMGTQMGSQMSTQMNGQLPNQMTSQMNAPIGMTSQMATQMASPVSTQMSSQMTGQMAPQVSGQSTQIGNSMGMAMSGISQQTYRNPPSQKQLIERLQELLPVPPLIKACTRPDVTLSNTHKRTKRKSKFSKRQDEMIVRLKKEGRPWVEIAEMVGVGSYLAARNRYQVIVGQQGNNNSLSWTAEDRDELQKLLDSAELDKWRYIAMELSKATGKNYTAEECRDHARQMFWQNPAAMGVLEATVQELHKEKRVTERLLQAAAREDYDYLKKYDGSPELSM</sequence>
<name>A0A1L0DWS3_9ASCO</name>
<feature type="region of interest" description="Disordered" evidence="1">
    <location>
        <begin position="63"/>
        <end position="82"/>
    </location>
</feature>